<keyword evidence="3" id="KW-0597">Phosphoprotein</keyword>
<dbReference type="PANTHER" id="PTHR43228:SF1">
    <property type="entry name" value="TWO-COMPONENT RESPONSE REGULATOR ARR22"/>
    <property type="match status" value="1"/>
</dbReference>
<dbReference type="Gene3D" id="3.40.50.2300">
    <property type="match status" value="1"/>
</dbReference>
<dbReference type="eggNOG" id="COG5609">
    <property type="taxonomic scope" value="Bacteria"/>
</dbReference>
<dbReference type="STRING" id="293826.Amet_0603"/>
<dbReference type="Pfam" id="PF00072">
    <property type="entry name" value="Response_reg"/>
    <property type="match status" value="1"/>
</dbReference>
<evidence type="ECO:0000256" key="1">
    <source>
        <dbReference type="ARBA" id="ARBA00018672"/>
    </source>
</evidence>
<dbReference type="InterPro" id="IPR018745">
    <property type="entry name" value="MpsC"/>
</dbReference>
<dbReference type="PANTHER" id="PTHR43228">
    <property type="entry name" value="TWO-COMPONENT RESPONSE REGULATOR"/>
    <property type="match status" value="1"/>
</dbReference>
<feature type="domain" description="Response regulatory" evidence="4">
    <location>
        <begin position="14"/>
        <end position="128"/>
    </location>
</feature>
<name>A6TKW2_ALKMQ</name>
<accession>A6TKW2</accession>
<dbReference type="InterPro" id="IPR001789">
    <property type="entry name" value="Sig_transdc_resp-reg_receiver"/>
</dbReference>
<dbReference type="InterPro" id="IPR052048">
    <property type="entry name" value="ST_Response_Regulator"/>
</dbReference>
<dbReference type="AlphaFoldDB" id="A6TKW2"/>
<evidence type="ECO:0000313" key="5">
    <source>
        <dbReference type="EMBL" id="ABR46830.1"/>
    </source>
</evidence>
<sequence length="261" mass="29826">MSQTEKNSVLYHLKVLYVEDEPDTREEMTKFLKRRVGKLYVAKNGLEGIAAFDQNQPHIVVTDLKMPVMDGLEMIKAIRNREHQPAIIITSALSDSETILAAVDIGIVKYVVKPIHPKELMMSMESIGKEILSHQIDIGDVNHIWLGDKEKKAELEKRIKSELAHFIKKYSGRGPKDLQVFIEGNHIQVNIFESLTAFELQLIANNRNHSLVEYNRKLFYMEGSSKIEKALTLIIGMPVTLKEVYCDCRKKIDEITFSIST</sequence>
<evidence type="ECO:0000256" key="3">
    <source>
        <dbReference type="PROSITE-ProRule" id="PRU00169"/>
    </source>
</evidence>
<dbReference type="OrthoDB" id="384217at2"/>
<proteinExistence type="predicted"/>
<evidence type="ECO:0000259" key="4">
    <source>
        <dbReference type="PROSITE" id="PS50110"/>
    </source>
</evidence>
<dbReference type="HOGENOM" id="CLU_000445_30_3_9"/>
<keyword evidence="6" id="KW-1185">Reference proteome</keyword>
<dbReference type="RefSeq" id="WP_011971738.1">
    <property type="nucleotide sequence ID" value="NC_009633.1"/>
</dbReference>
<dbReference type="Proteomes" id="UP000001572">
    <property type="component" value="Chromosome"/>
</dbReference>
<organism evidence="5 6">
    <name type="scientific">Alkaliphilus metalliredigens (strain QYMF)</name>
    <dbReference type="NCBI Taxonomy" id="293826"/>
    <lineage>
        <taxon>Bacteria</taxon>
        <taxon>Bacillati</taxon>
        <taxon>Bacillota</taxon>
        <taxon>Clostridia</taxon>
        <taxon>Peptostreptococcales</taxon>
        <taxon>Natronincolaceae</taxon>
        <taxon>Alkaliphilus</taxon>
    </lineage>
</organism>
<reference evidence="6" key="1">
    <citation type="journal article" date="2016" name="Genome Announc.">
        <title>Complete genome sequence of Alkaliphilus metalliredigens strain QYMF, an alkaliphilic and metal-reducing bacterium isolated from borax-contaminated leachate ponds.</title>
        <authorList>
            <person name="Hwang C."/>
            <person name="Copeland A."/>
            <person name="Lucas S."/>
            <person name="Lapidus A."/>
            <person name="Barry K."/>
            <person name="Detter J.C."/>
            <person name="Glavina Del Rio T."/>
            <person name="Hammon N."/>
            <person name="Israni S."/>
            <person name="Dalin E."/>
            <person name="Tice H."/>
            <person name="Pitluck S."/>
            <person name="Chertkov O."/>
            <person name="Brettin T."/>
            <person name="Bruce D."/>
            <person name="Han C."/>
            <person name="Schmutz J."/>
            <person name="Larimer F."/>
            <person name="Land M.L."/>
            <person name="Hauser L."/>
            <person name="Kyrpides N."/>
            <person name="Mikhailova N."/>
            <person name="Ye Q."/>
            <person name="Zhou J."/>
            <person name="Richardson P."/>
            <person name="Fields M.W."/>
        </authorList>
    </citation>
    <scope>NUCLEOTIDE SEQUENCE [LARGE SCALE GENOMIC DNA]</scope>
    <source>
        <strain evidence="6">QYMF</strain>
    </source>
</reference>
<comment type="function">
    <text evidence="2">May play the central regulatory role in sporulation. It may be an element of the effector pathway responsible for the activation of sporulation genes in response to nutritional stress. Spo0A may act in concert with spo0H (a sigma factor) to control the expression of some genes that are critical to the sporulation process.</text>
</comment>
<dbReference type="SMART" id="SM00448">
    <property type="entry name" value="REC"/>
    <property type="match status" value="1"/>
</dbReference>
<evidence type="ECO:0000313" key="6">
    <source>
        <dbReference type="Proteomes" id="UP000001572"/>
    </source>
</evidence>
<dbReference type="GO" id="GO:0000160">
    <property type="term" value="P:phosphorelay signal transduction system"/>
    <property type="evidence" value="ECO:0007669"/>
    <property type="project" value="InterPro"/>
</dbReference>
<feature type="modified residue" description="4-aspartylphosphate" evidence="3">
    <location>
        <position position="63"/>
    </location>
</feature>
<protein>
    <recommendedName>
        <fullName evidence="1">Stage 0 sporulation protein A homolog</fullName>
    </recommendedName>
</protein>
<dbReference type="Pfam" id="PF10057">
    <property type="entry name" value="MpsC"/>
    <property type="match status" value="1"/>
</dbReference>
<dbReference type="EMBL" id="CP000724">
    <property type="protein sequence ID" value="ABR46830.1"/>
    <property type="molecule type" value="Genomic_DNA"/>
</dbReference>
<dbReference type="InterPro" id="IPR011006">
    <property type="entry name" value="CheY-like_superfamily"/>
</dbReference>
<dbReference type="SUPFAM" id="SSF52172">
    <property type="entry name" value="CheY-like"/>
    <property type="match status" value="1"/>
</dbReference>
<evidence type="ECO:0000256" key="2">
    <source>
        <dbReference type="ARBA" id="ARBA00024867"/>
    </source>
</evidence>
<gene>
    <name evidence="5" type="ordered locus">Amet_0603</name>
</gene>
<dbReference type="PROSITE" id="PS50110">
    <property type="entry name" value="RESPONSE_REGULATORY"/>
    <property type="match status" value="1"/>
</dbReference>
<dbReference type="eggNOG" id="COG0745">
    <property type="taxonomic scope" value="Bacteria"/>
</dbReference>
<dbReference type="KEGG" id="amt:Amet_0603"/>